<dbReference type="SUPFAM" id="SSF49785">
    <property type="entry name" value="Galactose-binding domain-like"/>
    <property type="match status" value="2"/>
</dbReference>
<sequence length="609" mass="64828">MKNENGCAFPVGKARKSMLLAALALMSSSVFAVEPLSVNGNQVLIGGQQGSVAGNSFFWSNNGWGGEKFYNPSTVSWLKSDWKSGVVRAAMGVEDPGGYFDDPAGNEAKVRAIVDAAIANDMYVIIDWHSHYANEHDWSQAVNFFSRMAADYGHTNNVIYEIFNEPKQVSWSSGVKPYAESVISSIRSIDPDNLIIVGTPNWSQDVDDASFDPIQGHVNIAYGLHFYSGSHGQWLRDKAQTALNNGIALFVTEWGTVNADGNGGVNYGETDAWMEFLKNNNISHANWSINDKSEGASALVPGASTTGSWDSAQLTASGNKVRDIILNWGGAAGGGDDCDSATAVNVPGRIEAEAFCGADGIQTEATSDTGGGENVGYIDIDDWMAYRINVPAAGDYEISYRVAANGAGGVLQFEGKGGSPVYGQLDIPNTGDWQSWTTISQTVSLPAGDQQVAVAAVGPGWNINWLDIKSVGPNPDPDPKPGETILIEAENYSFMGGVEVESTSDVGGGQNVGYLDDGDWMAYHGVNVPSAGNYRVEFRVASQGGGQLSFERAGGSPVYGTLNVPATGDWQNWTTISMDVYLDAGSQDFGIGVPTGGWNLNWFSLTKLD</sequence>
<evidence type="ECO:0000256" key="4">
    <source>
        <dbReference type="RuleBase" id="RU361153"/>
    </source>
</evidence>
<dbReference type="GO" id="GO:0000272">
    <property type="term" value="P:polysaccharide catabolic process"/>
    <property type="evidence" value="ECO:0007669"/>
    <property type="project" value="InterPro"/>
</dbReference>
<keyword evidence="1 5" id="KW-0732">Signal</keyword>
<accession>A0A1Q2M2V9</accession>
<dbReference type="AlphaFoldDB" id="A0A1Q2M2V9"/>
<evidence type="ECO:0000313" key="7">
    <source>
        <dbReference type="EMBL" id="AQQ67064.1"/>
    </source>
</evidence>
<keyword evidence="3 4" id="KW-0326">Glycosidase</keyword>
<name>A0A1Q2M2V9_9GAMM</name>
<protein>
    <submittedName>
        <fullName evidence="7">Endoglucanase</fullName>
    </submittedName>
</protein>
<dbReference type="SUPFAM" id="SSF51445">
    <property type="entry name" value="(Trans)glycosidases"/>
    <property type="match status" value="1"/>
</dbReference>
<keyword evidence="8" id="KW-1185">Reference proteome</keyword>
<dbReference type="InterPro" id="IPR017853">
    <property type="entry name" value="GH"/>
</dbReference>
<dbReference type="Gene3D" id="3.20.20.80">
    <property type="entry name" value="Glycosidases"/>
    <property type="match status" value="1"/>
</dbReference>
<dbReference type="InterPro" id="IPR008979">
    <property type="entry name" value="Galactose-bd-like_sf"/>
</dbReference>
<evidence type="ECO:0000313" key="8">
    <source>
        <dbReference type="Proteomes" id="UP000188219"/>
    </source>
</evidence>
<dbReference type="GO" id="GO:0030246">
    <property type="term" value="F:carbohydrate binding"/>
    <property type="evidence" value="ECO:0007669"/>
    <property type="project" value="InterPro"/>
</dbReference>
<feature type="chain" id="PRO_5012162247" evidence="5">
    <location>
        <begin position="33"/>
        <end position="609"/>
    </location>
</feature>
<reference evidence="7" key="1">
    <citation type="submission" date="2017-02" db="EMBL/GenBank/DDBJ databases">
        <title>Genome of Microbulbifer agarilyticus GP101.</title>
        <authorList>
            <person name="Jung J."/>
            <person name="Bae S.S."/>
            <person name="Baek K."/>
        </authorList>
    </citation>
    <scope>NUCLEOTIDE SEQUENCE [LARGE SCALE GENOMIC DNA]</scope>
    <source>
        <strain evidence="7">GP101</strain>
    </source>
</reference>
<dbReference type="PROSITE" id="PS51175">
    <property type="entry name" value="CBM6"/>
    <property type="match status" value="2"/>
</dbReference>
<evidence type="ECO:0000256" key="1">
    <source>
        <dbReference type="ARBA" id="ARBA00022729"/>
    </source>
</evidence>
<evidence type="ECO:0000256" key="5">
    <source>
        <dbReference type="SAM" id="SignalP"/>
    </source>
</evidence>
<dbReference type="InterPro" id="IPR005084">
    <property type="entry name" value="CBM6"/>
</dbReference>
<evidence type="ECO:0000259" key="6">
    <source>
        <dbReference type="PROSITE" id="PS51175"/>
    </source>
</evidence>
<dbReference type="EMBL" id="CP019650">
    <property type="protein sequence ID" value="AQQ67064.1"/>
    <property type="molecule type" value="Genomic_DNA"/>
</dbReference>
<dbReference type="InterPro" id="IPR001547">
    <property type="entry name" value="Glyco_hydro_5"/>
</dbReference>
<dbReference type="OrthoDB" id="9775889at2"/>
<dbReference type="RefSeq" id="WP_077401628.1">
    <property type="nucleotide sequence ID" value="NZ_CP019650.1"/>
</dbReference>
<dbReference type="Proteomes" id="UP000188219">
    <property type="component" value="Chromosome"/>
</dbReference>
<feature type="domain" description="CBM6" evidence="6">
    <location>
        <begin position="485"/>
        <end position="606"/>
    </location>
</feature>
<dbReference type="PANTHER" id="PTHR34142:SF1">
    <property type="entry name" value="GLYCOSIDE HYDROLASE FAMILY 5 DOMAIN-CONTAINING PROTEIN"/>
    <property type="match status" value="1"/>
</dbReference>
<dbReference type="Pfam" id="PF00150">
    <property type="entry name" value="Cellulase"/>
    <property type="match status" value="1"/>
</dbReference>
<keyword evidence="2 4" id="KW-0378">Hydrolase</keyword>
<feature type="domain" description="CBM6" evidence="6">
    <location>
        <begin position="348"/>
        <end position="469"/>
    </location>
</feature>
<dbReference type="InterPro" id="IPR006584">
    <property type="entry name" value="Cellulose-bd_IV"/>
</dbReference>
<gene>
    <name evidence="7" type="ORF">Mag101_04970</name>
</gene>
<dbReference type="KEGG" id="maga:Mag101_04970"/>
<dbReference type="Gene3D" id="2.60.120.260">
    <property type="entry name" value="Galactose-binding domain-like"/>
    <property type="match status" value="2"/>
</dbReference>
<dbReference type="PANTHER" id="PTHR34142">
    <property type="entry name" value="ENDO-BETA-1,4-GLUCANASE A"/>
    <property type="match status" value="1"/>
</dbReference>
<comment type="similarity">
    <text evidence="4">Belongs to the glycosyl hydrolase 5 (cellulase A) family.</text>
</comment>
<proteinExistence type="inferred from homology"/>
<dbReference type="SMART" id="SM00606">
    <property type="entry name" value="CBD_IV"/>
    <property type="match status" value="2"/>
</dbReference>
<dbReference type="STRING" id="260552.Mag101_04970"/>
<feature type="signal peptide" evidence="5">
    <location>
        <begin position="1"/>
        <end position="32"/>
    </location>
</feature>
<evidence type="ECO:0000256" key="2">
    <source>
        <dbReference type="ARBA" id="ARBA00022801"/>
    </source>
</evidence>
<evidence type="ECO:0000256" key="3">
    <source>
        <dbReference type="ARBA" id="ARBA00023295"/>
    </source>
</evidence>
<dbReference type="CDD" id="cd04080">
    <property type="entry name" value="CBM6_cellulase-like"/>
    <property type="match status" value="2"/>
</dbReference>
<dbReference type="Pfam" id="PF03422">
    <property type="entry name" value="CBM_6"/>
    <property type="match status" value="2"/>
</dbReference>
<organism evidence="7 8">
    <name type="scientific">Microbulbifer agarilyticus</name>
    <dbReference type="NCBI Taxonomy" id="260552"/>
    <lineage>
        <taxon>Bacteria</taxon>
        <taxon>Pseudomonadati</taxon>
        <taxon>Pseudomonadota</taxon>
        <taxon>Gammaproteobacteria</taxon>
        <taxon>Cellvibrionales</taxon>
        <taxon>Microbulbiferaceae</taxon>
        <taxon>Microbulbifer</taxon>
    </lineage>
</organism>
<dbReference type="GO" id="GO:0004553">
    <property type="term" value="F:hydrolase activity, hydrolyzing O-glycosyl compounds"/>
    <property type="evidence" value="ECO:0007669"/>
    <property type="project" value="InterPro"/>
</dbReference>